<evidence type="ECO:0000313" key="7">
    <source>
        <dbReference type="Proteomes" id="UP000318681"/>
    </source>
</evidence>
<dbReference type="GO" id="GO:0008911">
    <property type="term" value="F:lactaldehyde dehydrogenase (NAD+) activity"/>
    <property type="evidence" value="ECO:0007669"/>
    <property type="project" value="TreeGrafter"/>
</dbReference>
<dbReference type="PANTHER" id="PTHR42991">
    <property type="entry name" value="ALDEHYDE DEHYDROGENASE"/>
    <property type="match status" value="1"/>
</dbReference>
<accession>A0A558QTR5</accession>
<dbReference type="InterPro" id="IPR016162">
    <property type="entry name" value="Ald_DH_N"/>
</dbReference>
<evidence type="ECO:0000256" key="1">
    <source>
        <dbReference type="ARBA" id="ARBA00009986"/>
    </source>
</evidence>
<dbReference type="CDD" id="cd07147">
    <property type="entry name" value="ALDH_F21_RNP123"/>
    <property type="match status" value="1"/>
</dbReference>
<dbReference type="Pfam" id="PF00171">
    <property type="entry name" value="Aldedh"/>
    <property type="match status" value="1"/>
</dbReference>
<dbReference type="InterPro" id="IPR015590">
    <property type="entry name" value="Aldehyde_DH_dom"/>
</dbReference>
<comment type="caution">
    <text evidence="6">The sequence shown here is derived from an EMBL/GenBank/DDBJ whole genome shotgun (WGS) entry which is preliminary data.</text>
</comment>
<dbReference type="SUPFAM" id="SSF53720">
    <property type="entry name" value="ALDH-like"/>
    <property type="match status" value="1"/>
</dbReference>
<dbReference type="EMBL" id="VNIM01000120">
    <property type="protein sequence ID" value="TVV70518.1"/>
    <property type="molecule type" value="Genomic_DNA"/>
</dbReference>
<dbReference type="PROSITE" id="PS00687">
    <property type="entry name" value="ALDEHYDE_DEHYDR_GLU"/>
    <property type="match status" value="1"/>
</dbReference>
<comment type="similarity">
    <text evidence="1 4">Belongs to the aldehyde dehydrogenase family.</text>
</comment>
<dbReference type="RefSeq" id="WP_145155242.1">
    <property type="nucleotide sequence ID" value="NZ_VNIM01000120.1"/>
</dbReference>
<evidence type="ECO:0000313" key="6">
    <source>
        <dbReference type="EMBL" id="TVV70518.1"/>
    </source>
</evidence>
<proteinExistence type="inferred from homology"/>
<dbReference type="FunFam" id="3.40.605.10:FF:000020">
    <property type="entry name" value="Aldehyde dehydrogenase"/>
    <property type="match status" value="1"/>
</dbReference>
<dbReference type="AlphaFoldDB" id="A0A558QTR5"/>
<dbReference type="Gene3D" id="3.40.605.10">
    <property type="entry name" value="Aldehyde Dehydrogenase, Chain A, domain 1"/>
    <property type="match status" value="1"/>
</dbReference>
<evidence type="ECO:0000256" key="4">
    <source>
        <dbReference type="RuleBase" id="RU003345"/>
    </source>
</evidence>
<dbReference type="Gene3D" id="3.40.309.10">
    <property type="entry name" value="Aldehyde Dehydrogenase, Chain A, domain 2"/>
    <property type="match status" value="1"/>
</dbReference>
<reference evidence="6 7" key="1">
    <citation type="submission" date="2019-07" db="EMBL/GenBank/DDBJ databases">
        <title>Sphingomonas solaris sp. nov., isolated from a solar panel from Boston, Massachusetts.</title>
        <authorList>
            <person name="Tanner K."/>
            <person name="Pascual J."/>
            <person name="Mancuso C."/>
            <person name="Pereto J."/>
            <person name="Khalil A."/>
            <person name="Vilanova C."/>
        </authorList>
    </citation>
    <scope>NUCLEOTIDE SEQUENCE [LARGE SCALE GENOMIC DNA]</scope>
    <source>
        <strain evidence="6 7">R4DWN</strain>
    </source>
</reference>
<feature type="active site" evidence="3">
    <location>
        <position position="250"/>
    </location>
</feature>
<dbReference type="OrthoDB" id="9761688at2"/>
<organism evidence="6 7">
    <name type="scientific">Alterirhizorhabdus solaris</name>
    <dbReference type="NCBI Taxonomy" id="2529389"/>
    <lineage>
        <taxon>Bacteria</taxon>
        <taxon>Pseudomonadati</taxon>
        <taxon>Pseudomonadota</taxon>
        <taxon>Alphaproteobacteria</taxon>
        <taxon>Sphingomonadales</taxon>
        <taxon>Rhizorhabdaceae</taxon>
        <taxon>Alterirhizorhabdus</taxon>
    </lineage>
</organism>
<keyword evidence="7" id="KW-1185">Reference proteome</keyword>
<evidence type="ECO:0000256" key="3">
    <source>
        <dbReference type="PROSITE-ProRule" id="PRU10007"/>
    </source>
</evidence>
<dbReference type="InterPro" id="IPR016161">
    <property type="entry name" value="Ald_DH/histidinol_DH"/>
</dbReference>
<evidence type="ECO:0000256" key="2">
    <source>
        <dbReference type="ARBA" id="ARBA00023002"/>
    </source>
</evidence>
<dbReference type="InterPro" id="IPR016163">
    <property type="entry name" value="Ald_DH_C"/>
</dbReference>
<evidence type="ECO:0000259" key="5">
    <source>
        <dbReference type="Pfam" id="PF00171"/>
    </source>
</evidence>
<keyword evidence="2 4" id="KW-0560">Oxidoreductase</keyword>
<dbReference type="InterPro" id="IPR029510">
    <property type="entry name" value="Ald_DH_CS_GLU"/>
</dbReference>
<dbReference type="PANTHER" id="PTHR42991:SF1">
    <property type="entry name" value="ALDEHYDE DEHYDROGENASE"/>
    <property type="match status" value="1"/>
</dbReference>
<dbReference type="Proteomes" id="UP000318681">
    <property type="component" value="Unassembled WGS sequence"/>
</dbReference>
<protein>
    <submittedName>
        <fullName evidence="6">Aldehyde dehydrogenase family protein</fullName>
    </submittedName>
</protein>
<name>A0A558QTR5_9SPHN</name>
<feature type="domain" description="Aldehyde dehydrogenase" evidence="5">
    <location>
        <begin position="17"/>
        <end position="470"/>
    </location>
</feature>
<sequence>MKLQATYPLYLANEAQQPNTDLAVTDKFTGEVATRVALADAATIEAGIAAATEAAAPMAAMAAYERQAVLQHCVDRFRERQDELAYALCVEAGKPIKDSRGEVGRLIDTFRIAAEESVRMTGEVQPLDISARAKGYQGIWKRVPIGPCSFISPFNFPLNLAAHKVAPAIAVGCPFVMKPASRTPLGAIIMGEVLAETDLPKGAFSILPASRDGADLFTTDDRLKLLSFTGSPDVGWDLKARAGKKKVVLELGGNAAVIIDEDADLDDAVDRTVFGAFYQSGQSCIGVQRILVHAKVYDTFRDRLVAKTKTLIAGNPHDENTFVGPMIDVKEAQRLESWIDEAQARGATLLCGGRREGAMLQATLLEGVPLDTKLNVEEAFGPVAFLMKFGDFNEAMDLVNDSKFGLQAGIFTRDIFKVLDAWDHLEVGGVVINDVPSYRVDNMPYGGVKDSGLGREGVRFAMEDMTEIRNLVIRRRPGVDPKPRPE</sequence>
<dbReference type="InterPro" id="IPR051020">
    <property type="entry name" value="ALDH-related_metabolic_enz"/>
</dbReference>
<gene>
    <name evidence="6" type="ORF">FOY91_18895</name>
</gene>